<sequence length="331" mass="37257">MHCFYAVLTFSFKYIFQNDRLVIVSGGSEPFYGVYKPPSHGEFPMPKLRNDQVMSHGKVSLFGMYMAAYCSEKLPLNEMLYLVTKELEPMPTALQESFFDIAQAEDKCLKSIYSLSNKSATGDKLKLSEIMKRKECSIEVIVSVAFKQKISLLGINRGLFPSGIHGMINIEVDRVIEFWRLILTGRVVRGQTKESKSKALAWFRGQLHLFQNDERTRSWHPLTNLEPSHQNGALIASFLQESLGVDLALKNRIEALRRKEDILLEKLRKDGTLDSAPHDLQGKSEAVVHIAVELLSTSNAFGSIGAAEIELPKLGPERMGHNLGTRPEYVV</sequence>
<accession>A0A9W4D6T4</accession>
<name>A0A9W4D6T4_BLUGR</name>
<protein>
    <submittedName>
        <fullName evidence="1">BgTH12-00636</fullName>
    </submittedName>
</protein>
<dbReference type="AlphaFoldDB" id="A0A9W4D6T4"/>
<evidence type="ECO:0000313" key="2">
    <source>
        <dbReference type="Proteomes" id="UP000683417"/>
    </source>
</evidence>
<dbReference type="Proteomes" id="UP000683417">
    <property type="component" value="Unassembled WGS sequence"/>
</dbReference>
<organism evidence="1 2">
    <name type="scientific">Blumeria graminis f. sp. triticale</name>
    <dbReference type="NCBI Taxonomy" id="1689686"/>
    <lineage>
        <taxon>Eukaryota</taxon>
        <taxon>Fungi</taxon>
        <taxon>Dikarya</taxon>
        <taxon>Ascomycota</taxon>
        <taxon>Pezizomycotina</taxon>
        <taxon>Leotiomycetes</taxon>
        <taxon>Erysiphales</taxon>
        <taxon>Erysiphaceae</taxon>
        <taxon>Blumeria</taxon>
    </lineage>
</organism>
<reference evidence="1" key="1">
    <citation type="submission" date="2020-10" db="EMBL/GenBank/DDBJ databases">
        <authorList>
            <person name="Muller C M."/>
        </authorList>
    </citation>
    <scope>NUCLEOTIDE SEQUENCE</scope>
    <source>
        <strain evidence="1">THUN-12</strain>
    </source>
</reference>
<dbReference type="EMBL" id="CAJHIT010000009">
    <property type="protein sequence ID" value="CAD6505141.1"/>
    <property type="molecule type" value="Genomic_DNA"/>
</dbReference>
<evidence type="ECO:0000313" key="1">
    <source>
        <dbReference type="EMBL" id="CAD6505141.1"/>
    </source>
</evidence>
<proteinExistence type="predicted"/>
<gene>
    <name evidence="1" type="ORF">BGTH12_LOCUS6499</name>
</gene>
<comment type="caution">
    <text evidence="1">The sequence shown here is derived from an EMBL/GenBank/DDBJ whole genome shotgun (WGS) entry which is preliminary data.</text>
</comment>